<sequence length="74" mass="8691">MRETLYDFCIRTGQQTLLQEWDAERNAPLTPKDLSYGSKKKVWWRCAHGHVWQAMVTIRTANHSGCPYCSHQRP</sequence>
<keyword evidence="3" id="KW-1185">Reference proteome</keyword>
<organism evidence="2 3">
    <name type="scientific">Butyricicoccus pullicaecorum 1.2</name>
    <dbReference type="NCBI Taxonomy" id="1203606"/>
    <lineage>
        <taxon>Bacteria</taxon>
        <taxon>Bacillati</taxon>
        <taxon>Bacillota</taxon>
        <taxon>Clostridia</taxon>
        <taxon>Eubacteriales</taxon>
        <taxon>Butyricicoccaceae</taxon>
        <taxon>Butyricicoccus</taxon>
    </lineage>
</organism>
<name>R8W5Z6_9FIRM</name>
<feature type="domain" description="Treble clef zinc finger" evidence="1">
    <location>
        <begin position="17"/>
        <end position="71"/>
    </location>
</feature>
<dbReference type="RefSeq" id="WP_016147032.1">
    <property type="nucleotide sequence ID" value="NZ_KB976103.1"/>
</dbReference>
<dbReference type="PANTHER" id="PTHR37317">
    <property type="entry name" value="BLR8090 PROTEIN"/>
    <property type="match status" value="1"/>
</dbReference>
<evidence type="ECO:0000313" key="3">
    <source>
        <dbReference type="Proteomes" id="UP000013981"/>
    </source>
</evidence>
<evidence type="ECO:0000259" key="1">
    <source>
        <dbReference type="Pfam" id="PF14311"/>
    </source>
</evidence>
<protein>
    <recommendedName>
        <fullName evidence="1">Treble clef zinc finger domain-containing protein</fullName>
    </recommendedName>
</protein>
<dbReference type="PANTHER" id="PTHR37317:SF1">
    <property type="entry name" value="ZINC-RIBBON DOMAIN-CONTAINING PROTEIN-RELATED"/>
    <property type="match status" value="1"/>
</dbReference>
<dbReference type="EMBL" id="AQOB01000002">
    <property type="protein sequence ID" value="EOQ40129.1"/>
    <property type="molecule type" value="Genomic_DNA"/>
</dbReference>
<evidence type="ECO:0000313" key="2">
    <source>
        <dbReference type="EMBL" id="EOQ40129.1"/>
    </source>
</evidence>
<dbReference type="eggNOG" id="COG1996">
    <property type="taxonomic scope" value="Bacteria"/>
</dbReference>
<dbReference type="PATRIC" id="fig|1203606.4.peg.792"/>
<dbReference type="AlphaFoldDB" id="R8W5Z6"/>
<gene>
    <name evidence="2" type="ORF">HMPREF1526_00827</name>
</gene>
<reference evidence="2 3" key="1">
    <citation type="submission" date="2013-01" db="EMBL/GenBank/DDBJ databases">
        <title>The Genome Sequence of Butyricicoccus pullicaecorum 1.2.</title>
        <authorList>
            <consortium name="The Broad Institute Genome Sequencing Platform"/>
            <person name="Earl A."/>
            <person name="Ward D."/>
            <person name="Feldgarden M."/>
            <person name="Gevers D."/>
            <person name="Van Immerseel F."/>
            <person name="Eeckhaut V."/>
            <person name="Walker B."/>
            <person name="Young S.K."/>
            <person name="Zeng Q."/>
            <person name="Gargeya S."/>
            <person name="Fitzgerald M."/>
            <person name="Haas B."/>
            <person name="Abouelleil A."/>
            <person name="Alvarado L."/>
            <person name="Arachchi H.M."/>
            <person name="Berlin A.M."/>
            <person name="Chapman S.B."/>
            <person name="Dewar J."/>
            <person name="Goldberg J."/>
            <person name="Griggs A."/>
            <person name="Gujja S."/>
            <person name="Hansen M."/>
            <person name="Howarth C."/>
            <person name="Imamovic A."/>
            <person name="Larimer J."/>
            <person name="McCowan C."/>
            <person name="Murphy C."/>
            <person name="Neiman D."/>
            <person name="Pearson M."/>
            <person name="Priest M."/>
            <person name="Roberts A."/>
            <person name="Saif S."/>
            <person name="Shea T."/>
            <person name="Sisk P."/>
            <person name="Sykes S."/>
            <person name="Wortman J."/>
            <person name="Nusbaum C."/>
            <person name="Birren B."/>
        </authorList>
    </citation>
    <scope>NUCLEOTIDE SEQUENCE [LARGE SCALE GENOMIC DNA]</scope>
    <source>
        <strain evidence="2 3">1.2</strain>
    </source>
</reference>
<accession>R8W5Z6</accession>
<dbReference type="InterPro" id="IPR025487">
    <property type="entry name" value="DUF4379"/>
</dbReference>
<proteinExistence type="predicted"/>
<dbReference type="HOGENOM" id="CLU_2818597_0_0_9"/>
<dbReference type="Pfam" id="PF14311">
    <property type="entry name" value="DUF4379"/>
    <property type="match status" value="1"/>
</dbReference>
<comment type="caution">
    <text evidence="2">The sequence shown here is derived from an EMBL/GenBank/DDBJ whole genome shotgun (WGS) entry which is preliminary data.</text>
</comment>
<dbReference type="Proteomes" id="UP000013981">
    <property type="component" value="Unassembled WGS sequence"/>
</dbReference>